<dbReference type="InterPro" id="IPR018228">
    <property type="entry name" value="DNase_TatD-rel_CS"/>
</dbReference>
<protein>
    <submittedName>
        <fullName evidence="5">Uncharacterized protein</fullName>
    </submittedName>
</protein>
<dbReference type="GO" id="GO:0008310">
    <property type="term" value="F:single-stranded DNA 3'-5' DNA exonuclease activity"/>
    <property type="evidence" value="ECO:0007669"/>
    <property type="project" value="TreeGrafter"/>
</dbReference>
<proteinExistence type="inferred from homology"/>
<dbReference type="SUPFAM" id="SSF51556">
    <property type="entry name" value="Metallo-dependent hydrolases"/>
    <property type="match status" value="1"/>
</dbReference>
<dbReference type="InterPro" id="IPR001130">
    <property type="entry name" value="TatD-like"/>
</dbReference>
<accession>A0A1V9YCJ5</accession>
<keyword evidence="6" id="KW-1185">Reference proteome</keyword>
<evidence type="ECO:0000313" key="6">
    <source>
        <dbReference type="Proteomes" id="UP000243217"/>
    </source>
</evidence>
<dbReference type="PANTHER" id="PTHR10060">
    <property type="entry name" value="TATD FAMILY DEOXYRIBONUCLEASE"/>
    <property type="match status" value="1"/>
</dbReference>
<dbReference type="GO" id="GO:0046872">
    <property type="term" value="F:metal ion binding"/>
    <property type="evidence" value="ECO:0007669"/>
    <property type="project" value="UniProtKB-KW"/>
</dbReference>
<dbReference type="Gene3D" id="3.20.20.140">
    <property type="entry name" value="Metal-dependent hydrolases"/>
    <property type="match status" value="1"/>
</dbReference>
<organism evidence="5 6">
    <name type="scientific">Thraustotheca clavata</name>
    <dbReference type="NCBI Taxonomy" id="74557"/>
    <lineage>
        <taxon>Eukaryota</taxon>
        <taxon>Sar</taxon>
        <taxon>Stramenopiles</taxon>
        <taxon>Oomycota</taxon>
        <taxon>Saprolegniomycetes</taxon>
        <taxon>Saprolegniales</taxon>
        <taxon>Achlyaceae</taxon>
        <taxon>Thraustotheca</taxon>
    </lineage>
</organism>
<dbReference type="Proteomes" id="UP000243217">
    <property type="component" value="Unassembled WGS sequence"/>
</dbReference>
<reference evidence="5 6" key="1">
    <citation type="journal article" date="2014" name="Genome Biol. Evol.">
        <title>The secreted proteins of Achlya hypogyna and Thraustotheca clavata identify the ancestral oomycete secretome and reveal gene acquisitions by horizontal gene transfer.</title>
        <authorList>
            <person name="Misner I."/>
            <person name="Blouin N."/>
            <person name="Leonard G."/>
            <person name="Richards T.A."/>
            <person name="Lane C.E."/>
        </authorList>
    </citation>
    <scope>NUCLEOTIDE SEQUENCE [LARGE SCALE GENOMIC DNA]</scope>
    <source>
        <strain evidence="5 6">ATCC 34112</strain>
    </source>
</reference>
<comment type="similarity">
    <text evidence="1">Belongs to the metallo-dependent hydrolases superfamily. TatD-type hydrolase family.</text>
</comment>
<dbReference type="OrthoDB" id="6079689at2759"/>
<dbReference type="GO" id="GO:0005829">
    <property type="term" value="C:cytosol"/>
    <property type="evidence" value="ECO:0007669"/>
    <property type="project" value="TreeGrafter"/>
</dbReference>
<dbReference type="AlphaFoldDB" id="A0A1V9YCJ5"/>
<keyword evidence="3" id="KW-0479">Metal-binding</keyword>
<gene>
    <name evidence="5" type="ORF">THRCLA_10948</name>
</gene>
<keyword evidence="2" id="KW-0540">Nuclease</keyword>
<dbReference type="Pfam" id="PF01026">
    <property type="entry name" value="TatD_DNase"/>
    <property type="match status" value="1"/>
</dbReference>
<dbReference type="CDD" id="cd01310">
    <property type="entry name" value="TatD_DNAse"/>
    <property type="match status" value="1"/>
</dbReference>
<dbReference type="EMBL" id="JNBS01004370">
    <property type="protein sequence ID" value="OQR83406.1"/>
    <property type="molecule type" value="Genomic_DNA"/>
</dbReference>
<dbReference type="InterPro" id="IPR032466">
    <property type="entry name" value="Metal_Hydrolase"/>
</dbReference>
<dbReference type="InterPro" id="IPR050891">
    <property type="entry name" value="TatD-type_Hydrolase"/>
</dbReference>
<name>A0A1V9YCJ5_9STRA</name>
<evidence type="ECO:0000256" key="1">
    <source>
        <dbReference type="ARBA" id="ARBA00009275"/>
    </source>
</evidence>
<evidence type="ECO:0000313" key="5">
    <source>
        <dbReference type="EMBL" id="OQR83406.1"/>
    </source>
</evidence>
<evidence type="ECO:0000256" key="2">
    <source>
        <dbReference type="ARBA" id="ARBA00022722"/>
    </source>
</evidence>
<dbReference type="PANTHER" id="PTHR10060:SF15">
    <property type="entry name" value="DEOXYRIBONUCLEASE TATDN1"/>
    <property type="match status" value="1"/>
</dbReference>
<comment type="caution">
    <text evidence="5">The sequence shown here is derived from an EMBL/GenBank/DDBJ whole genome shotgun (WGS) entry which is preliminary data.</text>
</comment>
<keyword evidence="4" id="KW-0378">Hydrolase</keyword>
<sequence>MVAVGECGLDYSPGFPTPELQMEWFLPQLDLACTLNKPLFLHERLAHEPFIAALKSKENLPPACVHCFTGTAEEARVYLDMGFYIGITGYICKPHGAALQTMLRDGLLPLEQLVVETDAPYMGFNHCRRYEAKNIKRQYPNVPTSLPSIVQVIAECLNISPREVADVTTRNARRFLRLI</sequence>
<evidence type="ECO:0000256" key="3">
    <source>
        <dbReference type="ARBA" id="ARBA00022723"/>
    </source>
</evidence>
<evidence type="ECO:0000256" key="4">
    <source>
        <dbReference type="ARBA" id="ARBA00022801"/>
    </source>
</evidence>
<dbReference type="PROSITE" id="PS01090">
    <property type="entry name" value="TATD_2"/>
    <property type="match status" value="1"/>
</dbReference>